<name>A0ACB8YDV2_9ASTR</name>
<reference evidence="1 2" key="2">
    <citation type="journal article" date="2022" name="Mol. Ecol. Resour.">
        <title>The genomes of chicory, endive, great burdock and yacon provide insights into Asteraceae paleo-polyploidization history and plant inulin production.</title>
        <authorList>
            <person name="Fan W."/>
            <person name="Wang S."/>
            <person name="Wang H."/>
            <person name="Wang A."/>
            <person name="Jiang F."/>
            <person name="Liu H."/>
            <person name="Zhao H."/>
            <person name="Xu D."/>
            <person name="Zhang Y."/>
        </authorList>
    </citation>
    <scope>NUCLEOTIDE SEQUENCE [LARGE SCALE GENOMIC DNA]</scope>
    <source>
        <strain evidence="2">cv. Yunnan</strain>
        <tissue evidence="1">Leaves</tissue>
    </source>
</reference>
<sequence>MACPHLPDIAALLKSAHPEWSPAAIKSVIMTTGSQVSRNGHAIRDQRDLPADMFAIGSGHVNPPKAHDPGLAQLNYPSFSVSLKRGDSKTYSRTVTNVGMANSSYTIRDISVPQGISIMISSHPPELSFTSVHQKLTYQVTFTRDVNDKEKGPYGQGHMAWVSGKYTVRTPFSFKFE</sequence>
<dbReference type="Proteomes" id="UP001056120">
    <property type="component" value="Linkage Group LG28"/>
</dbReference>
<keyword evidence="2" id="KW-1185">Reference proteome</keyword>
<proteinExistence type="predicted"/>
<comment type="caution">
    <text evidence="1">The sequence shown here is derived from an EMBL/GenBank/DDBJ whole genome shotgun (WGS) entry which is preliminary data.</text>
</comment>
<reference evidence="2" key="1">
    <citation type="journal article" date="2022" name="Mol. Ecol. Resour.">
        <title>The genomes of chicory, endive, great burdock and yacon provide insights into Asteraceae palaeo-polyploidization history and plant inulin production.</title>
        <authorList>
            <person name="Fan W."/>
            <person name="Wang S."/>
            <person name="Wang H."/>
            <person name="Wang A."/>
            <person name="Jiang F."/>
            <person name="Liu H."/>
            <person name="Zhao H."/>
            <person name="Xu D."/>
            <person name="Zhang Y."/>
        </authorList>
    </citation>
    <scope>NUCLEOTIDE SEQUENCE [LARGE SCALE GENOMIC DNA]</scope>
    <source>
        <strain evidence="2">cv. Yunnan</strain>
    </source>
</reference>
<organism evidence="1 2">
    <name type="scientific">Smallanthus sonchifolius</name>
    <dbReference type="NCBI Taxonomy" id="185202"/>
    <lineage>
        <taxon>Eukaryota</taxon>
        <taxon>Viridiplantae</taxon>
        <taxon>Streptophyta</taxon>
        <taxon>Embryophyta</taxon>
        <taxon>Tracheophyta</taxon>
        <taxon>Spermatophyta</taxon>
        <taxon>Magnoliopsida</taxon>
        <taxon>eudicotyledons</taxon>
        <taxon>Gunneridae</taxon>
        <taxon>Pentapetalae</taxon>
        <taxon>asterids</taxon>
        <taxon>campanulids</taxon>
        <taxon>Asterales</taxon>
        <taxon>Asteraceae</taxon>
        <taxon>Asteroideae</taxon>
        <taxon>Heliantheae alliance</taxon>
        <taxon>Millerieae</taxon>
        <taxon>Smallanthus</taxon>
    </lineage>
</organism>
<evidence type="ECO:0000313" key="1">
    <source>
        <dbReference type="EMBL" id="KAI3683200.1"/>
    </source>
</evidence>
<gene>
    <name evidence="1" type="ORF">L1987_83700</name>
</gene>
<evidence type="ECO:0000313" key="2">
    <source>
        <dbReference type="Proteomes" id="UP001056120"/>
    </source>
</evidence>
<accession>A0ACB8YDV2</accession>
<protein>
    <submittedName>
        <fullName evidence="1">Uncharacterized protein</fullName>
    </submittedName>
</protein>
<dbReference type="EMBL" id="CM042045">
    <property type="protein sequence ID" value="KAI3683200.1"/>
    <property type="molecule type" value="Genomic_DNA"/>
</dbReference>